<evidence type="ECO:0000313" key="2">
    <source>
        <dbReference type="Proteomes" id="UP001050241"/>
    </source>
</evidence>
<dbReference type="Proteomes" id="UP001050241">
    <property type="component" value="Unassembled WGS sequence"/>
</dbReference>
<accession>A0ABD0BSH1</accession>
<name>A0ABD0BSH1_ENTCL</name>
<dbReference type="EMBL" id="BQFY01000019">
    <property type="protein sequence ID" value="GJJ84335.1"/>
    <property type="molecule type" value="Genomic_DNA"/>
</dbReference>
<gene>
    <name evidence="1" type="ORF">TUM16652_30350</name>
</gene>
<evidence type="ECO:0000313" key="1">
    <source>
        <dbReference type="EMBL" id="GJJ84335.1"/>
    </source>
</evidence>
<proteinExistence type="predicted"/>
<reference evidence="1" key="1">
    <citation type="submission" date="2021-11" db="EMBL/GenBank/DDBJ databases">
        <title>WGS analysis for carbapenemase-producing Enterobacterales outbreak in a University Hospital, Japan.</title>
        <authorList>
            <person name="Tukada M."/>
            <person name="Miyazaki T."/>
            <person name="Aoki K."/>
            <person name="Yoshizawa S."/>
            <person name="Ishii Y."/>
            <person name="Tateda K."/>
        </authorList>
    </citation>
    <scope>NUCLEOTIDE SEQUENCE</scope>
    <source>
        <strain evidence="1">TUM16652</strain>
    </source>
</reference>
<sequence length="79" mass="8886">MVAVACQVAEAVVSAALTALRAETDSREPRTIAFSLFIYLVLQKRIHVYKKGSPFFEAEYRQPQNNEAIQKNSLDGEQQ</sequence>
<protein>
    <submittedName>
        <fullName evidence="1">Uncharacterized protein</fullName>
    </submittedName>
</protein>
<organism evidence="1 2">
    <name type="scientific">Enterobacter cloacae</name>
    <dbReference type="NCBI Taxonomy" id="550"/>
    <lineage>
        <taxon>Bacteria</taxon>
        <taxon>Pseudomonadati</taxon>
        <taxon>Pseudomonadota</taxon>
        <taxon>Gammaproteobacteria</taxon>
        <taxon>Enterobacterales</taxon>
        <taxon>Enterobacteriaceae</taxon>
        <taxon>Enterobacter</taxon>
        <taxon>Enterobacter cloacae complex</taxon>
    </lineage>
</organism>
<comment type="caution">
    <text evidence="1">The sequence shown here is derived from an EMBL/GenBank/DDBJ whole genome shotgun (WGS) entry which is preliminary data.</text>
</comment>
<dbReference type="AlphaFoldDB" id="A0ABD0BSH1"/>